<organism evidence="2 3">
    <name type="scientific">Anisodus acutangulus</name>
    <dbReference type="NCBI Taxonomy" id="402998"/>
    <lineage>
        <taxon>Eukaryota</taxon>
        <taxon>Viridiplantae</taxon>
        <taxon>Streptophyta</taxon>
        <taxon>Embryophyta</taxon>
        <taxon>Tracheophyta</taxon>
        <taxon>Spermatophyta</taxon>
        <taxon>Magnoliopsida</taxon>
        <taxon>eudicotyledons</taxon>
        <taxon>Gunneridae</taxon>
        <taxon>Pentapetalae</taxon>
        <taxon>asterids</taxon>
        <taxon>lamiids</taxon>
        <taxon>Solanales</taxon>
        <taxon>Solanaceae</taxon>
        <taxon>Solanoideae</taxon>
        <taxon>Hyoscyameae</taxon>
        <taxon>Anisodus</taxon>
    </lineage>
</organism>
<keyword evidence="1" id="KW-1133">Transmembrane helix</keyword>
<evidence type="ECO:0000256" key="1">
    <source>
        <dbReference type="SAM" id="Phobius"/>
    </source>
</evidence>
<protein>
    <submittedName>
        <fullName evidence="2">Uncharacterized protein</fullName>
    </submittedName>
</protein>
<reference evidence="3" key="1">
    <citation type="journal article" date="2023" name="Proc. Natl. Acad. Sci. U.S.A.">
        <title>Genomic and structural basis for evolution of tropane alkaloid biosynthesis.</title>
        <authorList>
            <person name="Wanga Y.-J."/>
            <person name="Taina T."/>
            <person name="Yua J.-Y."/>
            <person name="Lia J."/>
            <person name="Xua B."/>
            <person name="Chenc J."/>
            <person name="D'Auriad J.C."/>
            <person name="Huanga J.-P."/>
            <person name="Huanga S.-X."/>
        </authorList>
    </citation>
    <scope>NUCLEOTIDE SEQUENCE [LARGE SCALE GENOMIC DNA]</scope>
    <source>
        <strain evidence="3">cv. KIB-2019</strain>
    </source>
</reference>
<comment type="caution">
    <text evidence="2">The sequence shown here is derived from an EMBL/GenBank/DDBJ whole genome shotgun (WGS) entry which is preliminary data.</text>
</comment>
<gene>
    <name evidence="2" type="ORF">K7X08_015288</name>
</gene>
<proteinExistence type="predicted"/>
<keyword evidence="1" id="KW-0472">Membrane</keyword>
<accession>A0A9Q1QVD9</accession>
<sequence>MNNCYISGCYTGCCVKLMGLSIPKCPILDKKVKCCCVLWPFAAVLCVPLLLQFWLKDCCLLVLKKCHTLGQIHCLVVACCGCTYTQTDHFVVVNWCMIENH</sequence>
<dbReference type="EMBL" id="JAJAGQ010000023">
    <property type="protein sequence ID" value="KAJ8527837.1"/>
    <property type="molecule type" value="Genomic_DNA"/>
</dbReference>
<evidence type="ECO:0000313" key="2">
    <source>
        <dbReference type="EMBL" id="KAJ8527837.1"/>
    </source>
</evidence>
<dbReference type="Proteomes" id="UP001152561">
    <property type="component" value="Unassembled WGS sequence"/>
</dbReference>
<keyword evidence="3" id="KW-1185">Reference proteome</keyword>
<dbReference type="AlphaFoldDB" id="A0A9Q1QVD9"/>
<keyword evidence="1" id="KW-0812">Transmembrane</keyword>
<feature type="transmembrane region" description="Helical" evidence="1">
    <location>
        <begin position="36"/>
        <end position="55"/>
    </location>
</feature>
<evidence type="ECO:0000313" key="3">
    <source>
        <dbReference type="Proteomes" id="UP001152561"/>
    </source>
</evidence>
<name>A0A9Q1QVD9_9SOLA</name>